<sequence length="66" mass="7297">MVKINPRTIMAPAAAFTMACILFTDAGWGDRYTRSSIRAARVNAQAQKDAQKQQSRYSSSQGESKE</sequence>
<proteinExistence type="predicted"/>
<keyword evidence="3" id="KW-1185">Reference proteome</keyword>
<evidence type="ECO:0000313" key="3">
    <source>
        <dbReference type="Proteomes" id="UP001583172"/>
    </source>
</evidence>
<evidence type="ECO:0008006" key="4">
    <source>
        <dbReference type="Google" id="ProtNLM"/>
    </source>
</evidence>
<feature type="compositionally biased region" description="Low complexity" evidence="1">
    <location>
        <begin position="44"/>
        <end position="54"/>
    </location>
</feature>
<evidence type="ECO:0000313" key="2">
    <source>
        <dbReference type="EMBL" id="KAL1842150.1"/>
    </source>
</evidence>
<dbReference type="PROSITE" id="PS51257">
    <property type="entry name" value="PROKAR_LIPOPROTEIN"/>
    <property type="match status" value="1"/>
</dbReference>
<protein>
    <recommendedName>
        <fullName evidence="4">Secreted protein</fullName>
    </recommendedName>
</protein>
<organism evidence="2 3">
    <name type="scientific">Humicola insolens</name>
    <name type="common">Soft-rot fungus</name>
    <dbReference type="NCBI Taxonomy" id="85995"/>
    <lineage>
        <taxon>Eukaryota</taxon>
        <taxon>Fungi</taxon>
        <taxon>Dikarya</taxon>
        <taxon>Ascomycota</taxon>
        <taxon>Pezizomycotina</taxon>
        <taxon>Sordariomycetes</taxon>
        <taxon>Sordariomycetidae</taxon>
        <taxon>Sordariales</taxon>
        <taxon>Chaetomiaceae</taxon>
        <taxon>Mycothermus</taxon>
    </lineage>
</organism>
<name>A0ABR3VK46_HUMIN</name>
<comment type="caution">
    <text evidence="2">The sequence shown here is derived from an EMBL/GenBank/DDBJ whole genome shotgun (WGS) entry which is preliminary data.</text>
</comment>
<feature type="compositionally biased region" description="Polar residues" evidence="1">
    <location>
        <begin position="55"/>
        <end position="66"/>
    </location>
</feature>
<reference evidence="2 3" key="1">
    <citation type="journal article" date="2024" name="Commun. Biol.">
        <title>Comparative genomic analysis of thermophilic fungi reveals convergent evolutionary adaptations and gene losses.</title>
        <authorList>
            <person name="Steindorff A.S."/>
            <person name="Aguilar-Pontes M.V."/>
            <person name="Robinson A.J."/>
            <person name="Andreopoulos B."/>
            <person name="LaButti K."/>
            <person name="Kuo A."/>
            <person name="Mondo S."/>
            <person name="Riley R."/>
            <person name="Otillar R."/>
            <person name="Haridas S."/>
            <person name="Lipzen A."/>
            <person name="Grimwood J."/>
            <person name="Schmutz J."/>
            <person name="Clum A."/>
            <person name="Reid I.D."/>
            <person name="Moisan M.C."/>
            <person name="Butler G."/>
            <person name="Nguyen T.T.M."/>
            <person name="Dewar K."/>
            <person name="Conant G."/>
            <person name="Drula E."/>
            <person name="Henrissat B."/>
            <person name="Hansel C."/>
            <person name="Singer S."/>
            <person name="Hutchinson M.I."/>
            <person name="de Vries R.P."/>
            <person name="Natvig D.O."/>
            <person name="Powell A.J."/>
            <person name="Tsang A."/>
            <person name="Grigoriev I.V."/>
        </authorList>
    </citation>
    <scope>NUCLEOTIDE SEQUENCE [LARGE SCALE GENOMIC DNA]</scope>
    <source>
        <strain evidence="2 3">CBS 620.91</strain>
    </source>
</reference>
<gene>
    <name evidence="2" type="ORF">VTJ49DRAFT_5923</name>
</gene>
<accession>A0ABR3VK46</accession>
<feature type="region of interest" description="Disordered" evidence="1">
    <location>
        <begin position="43"/>
        <end position="66"/>
    </location>
</feature>
<evidence type="ECO:0000256" key="1">
    <source>
        <dbReference type="SAM" id="MobiDB-lite"/>
    </source>
</evidence>
<dbReference type="Proteomes" id="UP001583172">
    <property type="component" value="Unassembled WGS sequence"/>
</dbReference>
<dbReference type="EMBL" id="JAZGSY010000052">
    <property type="protein sequence ID" value="KAL1842150.1"/>
    <property type="molecule type" value="Genomic_DNA"/>
</dbReference>